<keyword evidence="1" id="KW-0812">Transmembrane</keyword>
<protein>
    <submittedName>
        <fullName evidence="2">Uncharacterized protein</fullName>
    </submittedName>
</protein>
<name>A0A6C0B6B0_9ZZZZ</name>
<sequence length="78" mass="9135">MMTFVFIFFIIFFGIIALDSLFLYLTTLLFGVVIYGIFIFSNSYILPKIGMRFDIMTIFWVSIILTAISYIARKNRIV</sequence>
<keyword evidence="1" id="KW-0472">Membrane</keyword>
<proteinExistence type="predicted"/>
<feature type="transmembrane region" description="Helical" evidence="1">
    <location>
        <begin position="53"/>
        <end position="72"/>
    </location>
</feature>
<dbReference type="AlphaFoldDB" id="A0A6C0B6B0"/>
<reference evidence="2" key="1">
    <citation type="journal article" date="2020" name="Nature">
        <title>Giant virus diversity and host interactions through global metagenomics.</title>
        <authorList>
            <person name="Schulz F."/>
            <person name="Roux S."/>
            <person name="Paez-Espino D."/>
            <person name="Jungbluth S."/>
            <person name="Walsh D.A."/>
            <person name="Denef V.J."/>
            <person name="McMahon K.D."/>
            <person name="Konstantinidis K.T."/>
            <person name="Eloe-Fadrosh E.A."/>
            <person name="Kyrpides N.C."/>
            <person name="Woyke T."/>
        </authorList>
    </citation>
    <scope>NUCLEOTIDE SEQUENCE</scope>
    <source>
        <strain evidence="2">GVMAG-M-3300010157-4</strain>
    </source>
</reference>
<keyword evidence="1" id="KW-1133">Transmembrane helix</keyword>
<accession>A0A6C0B6B0</accession>
<evidence type="ECO:0000256" key="1">
    <source>
        <dbReference type="SAM" id="Phobius"/>
    </source>
</evidence>
<evidence type="ECO:0000313" key="2">
    <source>
        <dbReference type="EMBL" id="QHS87384.1"/>
    </source>
</evidence>
<dbReference type="EMBL" id="MN739080">
    <property type="protein sequence ID" value="QHS87384.1"/>
    <property type="molecule type" value="Genomic_DNA"/>
</dbReference>
<feature type="transmembrane region" description="Helical" evidence="1">
    <location>
        <begin position="27"/>
        <end position="46"/>
    </location>
</feature>
<organism evidence="2">
    <name type="scientific">viral metagenome</name>
    <dbReference type="NCBI Taxonomy" id="1070528"/>
    <lineage>
        <taxon>unclassified sequences</taxon>
        <taxon>metagenomes</taxon>
        <taxon>organismal metagenomes</taxon>
    </lineage>
</organism>